<feature type="active site" evidence="5">
    <location>
        <position position="373"/>
    </location>
</feature>
<dbReference type="PROSITE" id="PS01231">
    <property type="entry name" value="TRMA_2"/>
    <property type="match status" value="1"/>
</dbReference>
<keyword evidence="3 4" id="KW-0949">S-adenosyl-L-methionine</keyword>
<accession>A0A6I6DB55</accession>
<feature type="domain" description="TRAM" evidence="6">
    <location>
        <begin position="1"/>
        <end position="52"/>
    </location>
</feature>
<dbReference type="Gene3D" id="2.40.50.1070">
    <property type="match status" value="1"/>
</dbReference>
<evidence type="ECO:0000256" key="1">
    <source>
        <dbReference type="ARBA" id="ARBA00022603"/>
    </source>
</evidence>
<dbReference type="InterPro" id="IPR010280">
    <property type="entry name" value="U5_MeTrfase_fam"/>
</dbReference>
<evidence type="ECO:0000259" key="6">
    <source>
        <dbReference type="PROSITE" id="PS50926"/>
    </source>
</evidence>
<dbReference type="GO" id="GO:0070475">
    <property type="term" value="P:rRNA base methylation"/>
    <property type="evidence" value="ECO:0007669"/>
    <property type="project" value="TreeGrafter"/>
</dbReference>
<dbReference type="PANTHER" id="PTHR11061:SF30">
    <property type="entry name" value="TRNA (URACIL(54)-C(5))-METHYLTRANSFERASE"/>
    <property type="match status" value="1"/>
</dbReference>
<dbReference type="Gene3D" id="3.40.50.150">
    <property type="entry name" value="Vaccinia Virus protein VP39"/>
    <property type="match status" value="1"/>
</dbReference>
<dbReference type="RefSeq" id="WP_156203430.1">
    <property type="nucleotide sequence ID" value="NZ_CP046457.1"/>
</dbReference>
<dbReference type="Pfam" id="PF05958">
    <property type="entry name" value="tRNA_U5-meth_tr"/>
    <property type="match status" value="1"/>
</dbReference>
<feature type="binding site" evidence="4">
    <location>
        <position position="280"/>
    </location>
    <ligand>
        <name>S-adenosyl-L-methionine</name>
        <dbReference type="ChEBI" id="CHEBI:59789"/>
    </ligand>
</feature>
<dbReference type="InterPro" id="IPR002792">
    <property type="entry name" value="TRAM_dom"/>
</dbReference>
<evidence type="ECO:0000313" key="7">
    <source>
        <dbReference type="EMBL" id="QGT99549.1"/>
    </source>
</evidence>
<keyword evidence="2 4" id="KW-0808">Transferase</keyword>
<dbReference type="SUPFAM" id="SSF50249">
    <property type="entry name" value="Nucleic acid-binding proteins"/>
    <property type="match status" value="1"/>
</dbReference>
<dbReference type="PROSITE" id="PS51687">
    <property type="entry name" value="SAM_MT_RNA_M5U"/>
    <property type="match status" value="1"/>
</dbReference>
<dbReference type="OrthoDB" id="9804590at2"/>
<sequence length="416" mass="47852">MHSVIDGITHRGEGVARINKKAVFVPFTIPGEEINIHITSENKRFSRGRIKTIKKVSEDRVEPLCPHFYTCGGCVYQHVNYDRELKLKQKVVEDNIKRIGKLDIPVNPIIGLENPWRYRNKITWHLFKNTHYELGYYRYDDNHLFPVQTCKLIPEIIETISNKTKMILNKFIVEGCTEIIVRCTSLGDKMLIFYGEELVTLPKDLIAYLKDYTDSIYLVNKQTEQLLEGKKTIREKVSNINYDISPLSFFQVNHIQTERLFTLVKELGEFKKEETVLDAYCGIGAISLYIADSVEKVIGIESYEKAVIDARHNAKLNNIKNCTFIAGDVEKVLPKLNEKYDTVIVDPPRAGCDKEMLNTLCELQPNKIIYVSCNPSTLARDLAVINNNGYNPKIIQPIDMFPQTHHVECVVLIERE</sequence>
<feature type="active site" description="Nucleophile" evidence="4">
    <location>
        <position position="373"/>
    </location>
</feature>
<dbReference type="InterPro" id="IPR030390">
    <property type="entry name" value="MeTrfase_TrmA_AS"/>
</dbReference>
<evidence type="ECO:0000256" key="4">
    <source>
        <dbReference type="PROSITE-ProRule" id="PRU01024"/>
    </source>
</evidence>
<dbReference type="SUPFAM" id="SSF53335">
    <property type="entry name" value="S-adenosyl-L-methionine-dependent methyltransferases"/>
    <property type="match status" value="1"/>
</dbReference>
<dbReference type="GO" id="GO:0070041">
    <property type="term" value="F:rRNA (uridine-C5-)-methyltransferase activity"/>
    <property type="evidence" value="ECO:0007669"/>
    <property type="project" value="UniProtKB-ARBA"/>
</dbReference>
<gene>
    <name evidence="7" type="ORF">SYNTR_0956</name>
</gene>
<evidence type="ECO:0000256" key="3">
    <source>
        <dbReference type="ARBA" id="ARBA00022691"/>
    </source>
</evidence>
<comment type="similarity">
    <text evidence="4">Belongs to the class I-like SAM-binding methyltransferase superfamily. RNA M5U methyltransferase family.</text>
</comment>
<dbReference type="InterPro" id="IPR030391">
    <property type="entry name" value="MeTrfase_TrmA_CS"/>
</dbReference>
<dbReference type="EMBL" id="CP046457">
    <property type="protein sequence ID" value="QGT99549.1"/>
    <property type="molecule type" value="Genomic_DNA"/>
</dbReference>
<dbReference type="PROSITE" id="PS01230">
    <property type="entry name" value="TRMA_1"/>
    <property type="match status" value="1"/>
</dbReference>
<protein>
    <submittedName>
        <fullName evidence="7">RNA methyltransferase, TrmA family</fullName>
    </submittedName>
</protein>
<dbReference type="Proteomes" id="UP000426444">
    <property type="component" value="Chromosome"/>
</dbReference>
<dbReference type="Gene3D" id="2.40.50.140">
    <property type="entry name" value="Nucleic acid-binding proteins"/>
    <property type="match status" value="1"/>
</dbReference>
<dbReference type="KEGG" id="salq:SYNTR_0956"/>
<evidence type="ECO:0000256" key="5">
    <source>
        <dbReference type="PROSITE-ProRule" id="PRU10015"/>
    </source>
</evidence>
<dbReference type="NCBIfam" id="TIGR00479">
    <property type="entry name" value="rumA"/>
    <property type="match status" value="1"/>
</dbReference>
<dbReference type="Pfam" id="PF01938">
    <property type="entry name" value="TRAM"/>
    <property type="match status" value="1"/>
</dbReference>
<dbReference type="InterPro" id="IPR012340">
    <property type="entry name" value="NA-bd_OB-fold"/>
</dbReference>
<dbReference type="FunFam" id="3.40.50.150:FF:000009">
    <property type="entry name" value="23S rRNA (Uracil(1939)-C(5))-methyltransferase RlmD"/>
    <property type="match status" value="1"/>
</dbReference>
<dbReference type="CDD" id="cd02440">
    <property type="entry name" value="AdoMet_MTases"/>
    <property type="match status" value="1"/>
</dbReference>
<evidence type="ECO:0000313" key="8">
    <source>
        <dbReference type="Proteomes" id="UP000426444"/>
    </source>
</evidence>
<feature type="binding site" evidence="4">
    <location>
        <position position="301"/>
    </location>
    <ligand>
        <name>S-adenosyl-L-methionine</name>
        <dbReference type="ChEBI" id="CHEBI:59789"/>
    </ligand>
</feature>
<name>A0A6I6DB55_9FIRM</name>
<organism evidence="7 8">
    <name type="scientific">Candidatus Syntrophocurvum alkaliphilum</name>
    <dbReference type="NCBI Taxonomy" id="2293317"/>
    <lineage>
        <taxon>Bacteria</taxon>
        <taxon>Bacillati</taxon>
        <taxon>Bacillota</taxon>
        <taxon>Clostridia</taxon>
        <taxon>Eubacteriales</taxon>
        <taxon>Syntrophomonadaceae</taxon>
        <taxon>Candidatus Syntrophocurvum</taxon>
    </lineage>
</organism>
<reference evidence="8" key="1">
    <citation type="journal article" date="2019" name="Microbiology">
        <title>Complete Genome Sequence of an Uncultured Bacterium of the Candidate Phylum Bipolaricaulota.</title>
        <authorList>
            <person name="Kadnikov V.V."/>
            <person name="Mardanov A.V."/>
            <person name="Beletsky A.V."/>
            <person name="Frank Y.A."/>
            <person name="Karnachuk O.V."/>
            <person name="Ravin N.V."/>
        </authorList>
    </citation>
    <scope>NUCLEOTIDE SEQUENCE [LARGE SCALE GENOMIC DNA]</scope>
</reference>
<dbReference type="FunFam" id="2.40.50.140:FF:000097">
    <property type="entry name" value="23S rRNA (uracil(1939)-C(5))-methyltransferase RlmD"/>
    <property type="match status" value="1"/>
</dbReference>
<keyword evidence="1 4" id="KW-0489">Methyltransferase</keyword>
<dbReference type="PROSITE" id="PS50926">
    <property type="entry name" value="TRAM"/>
    <property type="match status" value="1"/>
</dbReference>
<evidence type="ECO:0000256" key="2">
    <source>
        <dbReference type="ARBA" id="ARBA00022679"/>
    </source>
</evidence>
<dbReference type="InterPro" id="IPR029063">
    <property type="entry name" value="SAM-dependent_MTases_sf"/>
</dbReference>
<feature type="binding site" evidence="4">
    <location>
        <position position="346"/>
    </location>
    <ligand>
        <name>S-adenosyl-L-methionine</name>
        <dbReference type="ChEBI" id="CHEBI:59789"/>
    </ligand>
</feature>
<keyword evidence="8" id="KW-1185">Reference proteome</keyword>
<dbReference type="AlphaFoldDB" id="A0A6I6DB55"/>
<dbReference type="PANTHER" id="PTHR11061">
    <property type="entry name" value="RNA M5U METHYLTRANSFERASE"/>
    <property type="match status" value="1"/>
</dbReference>
<feature type="binding site" evidence="4">
    <location>
        <position position="251"/>
    </location>
    <ligand>
        <name>S-adenosyl-L-methionine</name>
        <dbReference type="ChEBI" id="CHEBI:59789"/>
    </ligand>
</feature>
<proteinExistence type="inferred from homology"/>